<comment type="pathway">
    <text evidence="2 5">Carbohydrate acid metabolism; D-glucarate degradation; 2,5-dioxopentanoate from D-glucarate: step 2/2.</text>
</comment>
<gene>
    <name evidence="8" type="primary">kdgD</name>
    <name evidence="8" type="ORF">HLI_03305</name>
</gene>
<evidence type="ECO:0000256" key="3">
    <source>
        <dbReference type="ARBA" id="ARBA00007592"/>
    </source>
</evidence>
<name>A0A410M9E2_9BACI</name>
<dbReference type="GO" id="GO:0047448">
    <property type="term" value="F:5-dehydro-4-deoxyglucarate dehydratase activity"/>
    <property type="evidence" value="ECO:0007669"/>
    <property type="project" value="UniProtKB-UniRule"/>
</dbReference>
<dbReference type="InterPro" id="IPR013785">
    <property type="entry name" value="Aldolase_TIM"/>
</dbReference>
<dbReference type="SMART" id="SM01130">
    <property type="entry name" value="DHDPS"/>
    <property type="match status" value="1"/>
</dbReference>
<dbReference type="KEGG" id="hli:HLI_03305"/>
<dbReference type="EMBL" id="CP026118">
    <property type="protein sequence ID" value="QAS51307.1"/>
    <property type="molecule type" value="Genomic_DNA"/>
</dbReference>
<feature type="active site" description="Schiff-base intermediate with substrate" evidence="7">
    <location>
        <position position="163"/>
    </location>
</feature>
<dbReference type="SUPFAM" id="SSF51569">
    <property type="entry name" value="Aldolase"/>
    <property type="match status" value="1"/>
</dbReference>
<sequence length="306" mass="33984">MDSERNVPTGILGFPVAPFNEKDELDEQALYKNISFLISNGLESIFIGCGAGEFHAISEDEYETMIDIAHEATQSQVPIYTGVGGNIRTAVRQAELSEKKGVDGYLILPPYLVEGTHQGNVEYISQVAQSTQLNSIVYQRNNVLLTKESLQQLVTIPQVVGFKDGVGDMERNIQLTQAVGDRLQWMNGMPMAEVTMPAYIPLGFEGYSSAISNYIPHISRLFYDSLLHGDKETVTDIYRDVILPINDIRKQRPGYAVALIKAGMEIVGLPVRNTVRPPLTPVESSHYKELEAVINVAFDKYSLQTK</sequence>
<evidence type="ECO:0000256" key="1">
    <source>
        <dbReference type="ARBA" id="ARBA00001446"/>
    </source>
</evidence>
<dbReference type="NCBIfam" id="TIGR03249">
    <property type="entry name" value="KdgD"/>
    <property type="match status" value="1"/>
</dbReference>
<dbReference type="PIRSF" id="PIRSF001365">
    <property type="entry name" value="DHDPS"/>
    <property type="match status" value="1"/>
</dbReference>
<dbReference type="UniPathway" id="UPA00564">
    <property type="reaction ID" value="UER00628"/>
</dbReference>
<comment type="similarity">
    <text evidence="3 5 6">Belongs to the DapA family.</text>
</comment>
<dbReference type="Proteomes" id="UP000287756">
    <property type="component" value="Chromosome"/>
</dbReference>
<evidence type="ECO:0000256" key="6">
    <source>
        <dbReference type="PIRNR" id="PIRNR001365"/>
    </source>
</evidence>
<evidence type="ECO:0000313" key="9">
    <source>
        <dbReference type="Proteomes" id="UP000287756"/>
    </source>
</evidence>
<evidence type="ECO:0000256" key="5">
    <source>
        <dbReference type="HAMAP-Rule" id="MF_00694"/>
    </source>
</evidence>
<dbReference type="OrthoDB" id="9778880at2"/>
<dbReference type="AlphaFoldDB" id="A0A410M9E2"/>
<protein>
    <recommendedName>
        <fullName evidence="5">Probable 5-dehydro-4-deoxyglucarate dehydratase</fullName>
        <ecNumber evidence="5">4.2.1.41</ecNumber>
    </recommendedName>
    <alternativeName>
        <fullName evidence="5">5-keto-4-deoxy-glucarate dehydratase</fullName>
        <shortName evidence="5">KDGDH</shortName>
    </alternativeName>
</protein>
<dbReference type="Pfam" id="PF00701">
    <property type="entry name" value="DHDPS"/>
    <property type="match status" value="1"/>
</dbReference>
<dbReference type="PANTHER" id="PTHR12128">
    <property type="entry name" value="DIHYDRODIPICOLINATE SYNTHASE"/>
    <property type="match status" value="1"/>
</dbReference>
<comment type="catalytic activity">
    <reaction evidence="1 5">
        <text>5-dehydro-4-deoxy-D-glucarate + H(+) = 2,5-dioxopentanoate + CO2 + H2O</text>
        <dbReference type="Rhea" id="RHEA:24608"/>
        <dbReference type="ChEBI" id="CHEBI:15377"/>
        <dbReference type="ChEBI" id="CHEBI:15378"/>
        <dbReference type="ChEBI" id="CHEBI:16526"/>
        <dbReference type="ChEBI" id="CHEBI:42819"/>
        <dbReference type="ChEBI" id="CHEBI:58136"/>
        <dbReference type="EC" id="4.2.1.41"/>
    </reaction>
</comment>
<dbReference type="HAMAP" id="MF_00694">
    <property type="entry name" value="KDGDH"/>
    <property type="match status" value="1"/>
</dbReference>
<dbReference type="Gene3D" id="3.20.20.70">
    <property type="entry name" value="Aldolase class I"/>
    <property type="match status" value="1"/>
</dbReference>
<dbReference type="InterPro" id="IPR002220">
    <property type="entry name" value="DapA-like"/>
</dbReference>
<evidence type="ECO:0000256" key="7">
    <source>
        <dbReference type="PIRSR" id="PIRSR001365-1"/>
    </source>
</evidence>
<evidence type="ECO:0000256" key="2">
    <source>
        <dbReference type="ARBA" id="ARBA00004983"/>
    </source>
</evidence>
<dbReference type="PANTHER" id="PTHR12128:SF19">
    <property type="entry name" value="5-DEHYDRO-4-DEOXYGLUCARATE DEHYDRATASE 2-RELATED"/>
    <property type="match status" value="1"/>
</dbReference>
<dbReference type="EC" id="4.2.1.41" evidence="5"/>
<dbReference type="InterPro" id="IPR017655">
    <property type="entry name" value="Dehydro-deoxyglucarate_dehyd"/>
</dbReference>
<dbReference type="GO" id="GO:0042838">
    <property type="term" value="P:D-glucarate catabolic process"/>
    <property type="evidence" value="ECO:0007669"/>
    <property type="project" value="UniProtKB-UniRule"/>
</dbReference>
<feature type="active site" description="Proton donor/acceptor" evidence="7">
    <location>
        <position position="138"/>
    </location>
</feature>
<dbReference type="RefSeq" id="WP_128523059.1">
    <property type="nucleotide sequence ID" value="NZ_CP026118.1"/>
</dbReference>
<reference evidence="8 9" key="1">
    <citation type="submission" date="2018-01" db="EMBL/GenBank/DDBJ databases">
        <title>The whole genome sequencing and assembly of Halobacillus litoralis ERB031 strain.</title>
        <authorList>
            <person name="Lee S.-J."/>
            <person name="Park M.-K."/>
            <person name="Kim J.-Y."/>
            <person name="Lee Y.-J."/>
            <person name="Yi H."/>
            <person name="Bahn Y.-S."/>
            <person name="Kim J.F."/>
            <person name="Lee D.-W."/>
        </authorList>
    </citation>
    <scope>NUCLEOTIDE SEQUENCE [LARGE SCALE GENOMIC DNA]</scope>
    <source>
        <strain evidence="8 9">ERB 031</strain>
    </source>
</reference>
<accession>A0A410M9E2</accession>
<dbReference type="GO" id="GO:0008840">
    <property type="term" value="F:4-hydroxy-tetrahydrodipicolinate synthase activity"/>
    <property type="evidence" value="ECO:0007669"/>
    <property type="project" value="TreeGrafter"/>
</dbReference>
<dbReference type="NCBIfam" id="NF002958">
    <property type="entry name" value="PRK03620.1"/>
    <property type="match status" value="1"/>
</dbReference>
<evidence type="ECO:0000256" key="4">
    <source>
        <dbReference type="ARBA" id="ARBA00023239"/>
    </source>
</evidence>
<keyword evidence="4 5" id="KW-0456">Lyase</keyword>
<evidence type="ECO:0000313" key="8">
    <source>
        <dbReference type="EMBL" id="QAS51307.1"/>
    </source>
</evidence>
<proteinExistence type="inferred from homology"/>
<organism evidence="8 9">
    <name type="scientific">Halobacillus litoralis</name>
    <dbReference type="NCBI Taxonomy" id="45668"/>
    <lineage>
        <taxon>Bacteria</taxon>
        <taxon>Bacillati</taxon>
        <taxon>Bacillota</taxon>
        <taxon>Bacilli</taxon>
        <taxon>Bacillales</taxon>
        <taxon>Bacillaceae</taxon>
        <taxon>Halobacillus</taxon>
    </lineage>
</organism>